<dbReference type="InterPro" id="IPR017439">
    <property type="entry name" value="Amidohydrolase"/>
</dbReference>
<dbReference type="NCBIfam" id="TIGR01891">
    <property type="entry name" value="amidohydrolases"/>
    <property type="match status" value="1"/>
</dbReference>
<comment type="cofactor">
    <cofactor evidence="2">
        <name>Mn(2+)</name>
        <dbReference type="ChEBI" id="CHEBI:29035"/>
    </cofactor>
    <text evidence="2">The Mn(2+) ion enhances activity.</text>
</comment>
<dbReference type="GO" id="GO:0016805">
    <property type="term" value="F:dipeptidase activity"/>
    <property type="evidence" value="ECO:0007669"/>
    <property type="project" value="TreeGrafter"/>
</dbReference>
<dbReference type="OrthoDB" id="9777385at2"/>
<dbReference type="GO" id="GO:0071713">
    <property type="term" value="F:para-aminobenzoyl-glutamate hydrolase activity"/>
    <property type="evidence" value="ECO:0007669"/>
    <property type="project" value="TreeGrafter"/>
</dbReference>
<dbReference type="InterPro" id="IPR052030">
    <property type="entry name" value="Peptidase_M20/M20A_hydrolases"/>
</dbReference>
<dbReference type="InterPro" id="IPR011650">
    <property type="entry name" value="Peptidase_M20_dimer"/>
</dbReference>
<keyword evidence="1" id="KW-0378">Hydrolase</keyword>
<feature type="binding site" evidence="2">
    <location>
        <position position="340"/>
    </location>
    <ligand>
        <name>Mn(2+)</name>
        <dbReference type="ChEBI" id="CHEBI:29035"/>
        <label>2</label>
    </ligand>
</feature>
<sequence>MSRTIEHFRVLHEIPELGFEEHQTSAYIAEKLEAAGYQVTRHVNGTTGIVAELDSGEPGPVLALRADMDALGHIIDGQHVARHTCGHDGHSSVVLTTAQEVIQQGLVKKGRLKFLFQPAEELGTGALALVDAGVLDDVDMLLGFHLRPVEECPMGKAVPAMYYSASSTIEAVFTGKAAHAARPHLGVNALDAAAHAVQAVNGIHLSPSLTFSVKATRFLSDAGVTNSIPAEARVCWDLRSADNEGMAELKAQVERAIAHSAQAFGATVATTILKEMPAAVIDDDATALVSEAIREVLGDEGLTEPKTTPGSEDFFHYLVQRPAIKGGFWGLGANLKPGLHHPDMHFDRSALDIGVDVFKACVRRVLGA</sequence>
<evidence type="ECO:0000256" key="1">
    <source>
        <dbReference type="ARBA" id="ARBA00022801"/>
    </source>
</evidence>
<organism evidence="4 5">
    <name type="scientific">Mangrovibacter phragmitis</name>
    <dbReference type="NCBI Taxonomy" id="1691903"/>
    <lineage>
        <taxon>Bacteria</taxon>
        <taxon>Pseudomonadati</taxon>
        <taxon>Pseudomonadota</taxon>
        <taxon>Gammaproteobacteria</taxon>
        <taxon>Enterobacterales</taxon>
        <taxon>Enterobacteriaceae</taxon>
        <taxon>Mangrovibacter</taxon>
    </lineage>
</organism>
<keyword evidence="2" id="KW-0479">Metal-binding</keyword>
<dbReference type="GO" id="GO:0005737">
    <property type="term" value="C:cytoplasm"/>
    <property type="evidence" value="ECO:0007669"/>
    <property type="project" value="TreeGrafter"/>
</dbReference>
<dbReference type="InterPro" id="IPR002933">
    <property type="entry name" value="Peptidase_M20"/>
</dbReference>
<reference evidence="5" key="1">
    <citation type="submission" date="2016-05" db="EMBL/GenBank/DDBJ databases">
        <authorList>
            <person name="Behera P."/>
            <person name="Vaishampayan P."/>
            <person name="Singh N."/>
            <person name="Raina V."/>
            <person name="Suar M."/>
            <person name="Pattnaik A."/>
            <person name="Rastogi G."/>
        </authorList>
    </citation>
    <scope>NUCLEOTIDE SEQUENCE [LARGE SCALE GENOMIC DNA]</scope>
    <source>
        <strain evidence="5">MP23</strain>
    </source>
</reference>
<dbReference type="Pfam" id="PF01546">
    <property type="entry name" value="Peptidase_M20"/>
    <property type="match status" value="1"/>
</dbReference>
<dbReference type="STRING" id="1691903.A9B99_20860"/>
<accession>A0A1B7L5S0</accession>
<dbReference type="EMBL" id="LYRP01000006">
    <property type="protein sequence ID" value="OAT77658.1"/>
    <property type="molecule type" value="Genomic_DNA"/>
</dbReference>
<gene>
    <name evidence="4" type="ORF">A9B99_20860</name>
</gene>
<keyword evidence="2" id="KW-0464">Manganese</keyword>
<dbReference type="GO" id="GO:0046657">
    <property type="term" value="P:folic acid catabolic process"/>
    <property type="evidence" value="ECO:0007669"/>
    <property type="project" value="TreeGrafter"/>
</dbReference>
<comment type="caution">
    <text evidence="4">The sequence shown here is derived from an EMBL/GenBank/DDBJ whole genome shotgun (WGS) entry which is preliminary data.</text>
</comment>
<dbReference type="Gene3D" id="3.30.70.360">
    <property type="match status" value="1"/>
</dbReference>
<dbReference type="PANTHER" id="PTHR30575:SF3">
    <property type="entry name" value="PEPTIDASE M20 DIMERISATION DOMAIN-CONTAINING PROTEIN"/>
    <property type="match status" value="1"/>
</dbReference>
<feature type="domain" description="Peptidase M20 dimerisation" evidence="3">
    <location>
        <begin position="169"/>
        <end position="259"/>
    </location>
</feature>
<keyword evidence="5" id="KW-1185">Reference proteome</keyword>
<dbReference type="InterPro" id="IPR037484">
    <property type="entry name" value="AmhX-like"/>
</dbReference>
<dbReference type="RefSeq" id="WP_064596671.1">
    <property type="nucleotide sequence ID" value="NZ_CP134782.1"/>
</dbReference>
<evidence type="ECO:0000313" key="4">
    <source>
        <dbReference type="EMBL" id="OAT77658.1"/>
    </source>
</evidence>
<evidence type="ECO:0000313" key="5">
    <source>
        <dbReference type="Proteomes" id="UP000078225"/>
    </source>
</evidence>
<dbReference type="Pfam" id="PF07687">
    <property type="entry name" value="M20_dimer"/>
    <property type="match status" value="1"/>
</dbReference>
<dbReference type="PIRSF" id="PIRSF005962">
    <property type="entry name" value="Pept_M20D_amidohydro"/>
    <property type="match status" value="1"/>
</dbReference>
<feature type="binding site" evidence="2">
    <location>
        <position position="145"/>
    </location>
    <ligand>
        <name>Mn(2+)</name>
        <dbReference type="ChEBI" id="CHEBI:29035"/>
        <label>2</label>
    </ligand>
</feature>
<dbReference type="CDD" id="cd08018">
    <property type="entry name" value="M20_Acy1_amhX-like"/>
    <property type="match status" value="1"/>
</dbReference>
<dbReference type="Proteomes" id="UP000078225">
    <property type="component" value="Unassembled WGS sequence"/>
</dbReference>
<dbReference type="AlphaFoldDB" id="A0A1B7L5S0"/>
<dbReference type="GO" id="GO:0046872">
    <property type="term" value="F:metal ion binding"/>
    <property type="evidence" value="ECO:0007669"/>
    <property type="project" value="UniProtKB-KW"/>
</dbReference>
<feature type="binding site" evidence="2">
    <location>
        <position position="121"/>
    </location>
    <ligand>
        <name>Mn(2+)</name>
        <dbReference type="ChEBI" id="CHEBI:29035"/>
        <label>2</label>
    </ligand>
</feature>
<feature type="binding site" evidence="2">
    <location>
        <position position="87"/>
    </location>
    <ligand>
        <name>Mn(2+)</name>
        <dbReference type="ChEBI" id="CHEBI:29035"/>
        <label>2</label>
    </ligand>
</feature>
<dbReference type="SUPFAM" id="SSF53187">
    <property type="entry name" value="Zn-dependent exopeptidases"/>
    <property type="match status" value="1"/>
</dbReference>
<feature type="binding site" evidence="2">
    <location>
        <position position="85"/>
    </location>
    <ligand>
        <name>Mn(2+)</name>
        <dbReference type="ChEBI" id="CHEBI:29035"/>
        <label>2</label>
    </ligand>
</feature>
<dbReference type="Gene3D" id="3.40.630.10">
    <property type="entry name" value="Zn peptidases"/>
    <property type="match status" value="1"/>
</dbReference>
<proteinExistence type="predicted"/>
<dbReference type="InterPro" id="IPR036264">
    <property type="entry name" value="Bact_exopeptidase_dim_dom"/>
</dbReference>
<name>A0A1B7L5S0_9ENTR</name>
<protein>
    <submittedName>
        <fullName evidence="4">Peptidase M20</fullName>
    </submittedName>
</protein>
<evidence type="ECO:0000259" key="3">
    <source>
        <dbReference type="Pfam" id="PF07687"/>
    </source>
</evidence>
<dbReference type="SUPFAM" id="SSF55031">
    <property type="entry name" value="Bacterial exopeptidase dimerisation domain"/>
    <property type="match status" value="1"/>
</dbReference>
<dbReference type="PANTHER" id="PTHR30575">
    <property type="entry name" value="PEPTIDASE M20"/>
    <property type="match status" value="1"/>
</dbReference>
<evidence type="ECO:0000256" key="2">
    <source>
        <dbReference type="PIRSR" id="PIRSR005962-1"/>
    </source>
</evidence>